<name>A0ACC7NNQ6_9BURK</name>
<dbReference type="EMBL" id="JAQQDW010000178">
    <property type="protein sequence ID" value="MFM0109197.1"/>
    <property type="molecule type" value="Genomic_DNA"/>
</dbReference>
<comment type="caution">
    <text evidence="1">The sequence shown here is derived from an EMBL/GenBank/DDBJ whole genome shotgun (WGS) entry which is preliminary data.</text>
</comment>
<evidence type="ECO:0000313" key="2">
    <source>
        <dbReference type="Proteomes" id="UP001629235"/>
    </source>
</evidence>
<proteinExistence type="predicted"/>
<keyword evidence="2" id="KW-1185">Reference proteome</keyword>
<sequence length="127" mass="13989">MTKRTRRTHSAAFKVDRISSASNIEERMCAEVTALAGSDVLQEITLTDVRTGGQCTVSTNWLFVCIGGVPQTEWAQEVGIVRDEGGYLVTGPDLQEYRANLKWPLERAPSATLIRARLRAPVRGARS</sequence>
<accession>A0ACC7NNQ6</accession>
<organism evidence="1 2">
    <name type="scientific">Paraburkholderia rhynchosiae</name>
    <dbReference type="NCBI Taxonomy" id="487049"/>
    <lineage>
        <taxon>Bacteria</taxon>
        <taxon>Pseudomonadati</taxon>
        <taxon>Pseudomonadota</taxon>
        <taxon>Betaproteobacteria</taxon>
        <taxon>Burkholderiales</taxon>
        <taxon>Burkholderiaceae</taxon>
        <taxon>Paraburkholderia</taxon>
    </lineage>
</organism>
<gene>
    <name evidence="1" type="ORF">PQR01_38920</name>
</gene>
<protein>
    <submittedName>
        <fullName evidence="1">Uncharacterized protein</fullName>
    </submittedName>
</protein>
<reference evidence="1 2" key="1">
    <citation type="journal article" date="2024" name="Chem. Sci.">
        <title>Discovery of megapolipeptins by genome mining of a Burkholderiales bacteria collection.</title>
        <authorList>
            <person name="Paulo B.S."/>
            <person name="Recchia M.J.J."/>
            <person name="Lee S."/>
            <person name="Fergusson C.H."/>
            <person name="Romanowski S.B."/>
            <person name="Hernandez A."/>
            <person name="Krull N."/>
            <person name="Liu D.Y."/>
            <person name="Cavanagh H."/>
            <person name="Bos A."/>
            <person name="Gray C.A."/>
            <person name="Murphy B.T."/>
            <person name="Linington R.G."/>
            <person name="Eustaquio A.S."/>
        </authorList>
    </citation>
    <scope>NUCLEOTIDE SEQUENCE [LARGE SCALE GENOMIC DNA]</scope>
    <source>
        <strain evidence="1 2">RL18-126-BIB-B</strain>
    </source>
</reference>
<evidence type="ECO:0000313" key="1">
    <source>
        <dbReference type="EMBL" id="MFM0109197.1"/>
    </source>
</evidence>
<dbReference type="Proteomes" id="UP001629235">
    <property type="component" value="Unassembled WGS sequence"/>
</dbReference>